<dbReference type="Proteomes" id="UP000053617">
    <property type="component" value="Unassembled WGS sequence"/>
</dbReference>
<dbReference type="AlphaFoldDB" id="A0A0D2IBW8"/>
<dbReference type="VEuPathDB" id="FungiDB:Z518_06861"/>
<proteinExistence type="predicted"/>
<feature type="domain" description="Heterokaryon incompatibility" evidence="2">
    <location>
        <begin position="225"/>
        <end position="382"/>
    </location>
</feature>
<dbReference type="RefSeq" id="XP_013270445.1">
    <property type="nucleotide sequence ID" value="XM_013414991.1"/>
</dbReference>
<dbReference type="EMBL" id="KN847479">
    <property type="protein sequence ID" value="KIX03309.1"/>
    <property type="molecule type" value="Genomic_DNA"/>
</dbReference>
<reference evidence="3 4" key="1">
    <citation type="submission" date="2015-01" db="EMBL/GenBank/DDBJ databases">
        <title>The Genome Sequence of Rhinocladiella mackenzie CBS 650.93.</title>
        <authorList>
            <consortium name="The Broad Institute Genomics Platform"/>
            <person name="Cuomo C."/>
            <person name="de Hoog S."/>
            <person name="Gorbushina A."/>
            <person name="Stielow B."/>
            <person name="Teixiera M."/>
            <person name="Abouelleil A."/>
            <person name="Chapman S.B."/>
            <person name="Priest M."/>
            <person name="Young S.K."/>
            <person name="Wortman J."/>
            <person name="Nusbaum C."/>
            <person name="Birren B."/>
        </authorList>
    </citation>
    <scope>NUCLEOTIDE SEQUENCE [LARGE SCALE GENOMIC DNA]</scope>
    <source>
        <strain evidence="3 4">CBS 650.93</strain>
    </source>
</reference>
<evidence type="ECO:0000313" key="3">
    <source>
        <dbReference type="EMBL" id="KIX03309.1"/>
    </source>
</evidence>
<feature type="region of interest" description="Disordered" evidence="1">
    <location>
        <begin position="1"/>
        <end position="43"/>
    </location>
</feature>
<gene>
    <name evidence="3" type="ORF">Z518_06861</name>
</gene>
<dbReference type="PANTHER" id="PTHR33112:SF10">
    <property type="entry name" value="TOL"/>
    <property type="match status" value="1"/>
</dbReference>
<keyword evidence="4" id="KW-1185">Reference proteome</keyword>
<dbReference type="HOGENOM" id="CLU_002639_2_10_1"/>
<accession>A0A0D2IBW8</accession>
<evidence type="ECO:0000256" key="1">
    <source>
        <dbReference type="SAM" id="MobiDB-lite"/>
    </source>
</evidence>
<dbReference type="InterPro" id="IPR010730">
    <property type="entry name" value="HET"/>
</dbReference>
<dbReference type="Pfam" id="PF06985">
    <property type="entry name" value="HET"/>
    <property type="match status" value="1"/>
</dbReference>
<sequence>MGRHLLSNIPAKFRRPPVLRRNRHSEQASSHGTATSVTQSNQFNQQKEYGLENGAEGNRRPCQYCMDLKRDNFVQNGYQYKPFPFSAYRMMSAKSIECPYCNLIINAIRAFDDIGPLFGRPWELRATHGLVLMGDENGRKHQLEFYVTPEEERSPILPSSISSSKHVRSIWDDPREIEILKGWLVKDTPQPAKLPTRVLDLGIGTDNLDNIRILESPAAAQRGLYAALSHCWLREDIETTKTMSHNVKTRLAKLALPDLPDTFRQAISVCRRIGVQYLWIDSLCIIQDNSADWKREAADMNNVYANAWFTIAIHHSTRGHMPFKDVRLRVGGQSAVVHVRRIPELKDIVESRAVAPAVSNVYEVADNVHWSSVSQRGWCYQERALSHRMIHFTDHEYLYEERGSVRRCQCNQHFGWGLGFAGSLPRWSTQQEGTHHAWSTLVQQYTQRMFGRRSDLLPGFAGVAERFSERRDLGRYIAGLWEKDLIKWLCWKSQEWVSARASTWACENCRPHPRRIPWTRDEPIPSFSWASRFGPCEFVYDSWKLNGSTEAAFIERIECLMDEENPFLKVRRLIPENWPEDPCGRYLRVRGSLYPCLHFSTCGRGFEFNVSMSLCQKEYAWAVPDHFVRKWDLSRAAKDILDDARKYGKEYCIDAGDDLPPDNSRIYLLPLFKYPEGGAKTCLILRPCSEKITAEVLDTIEGWDSPHWMERIGISVFNGSRFDTMEEMPNQVIHLM</sequence>
<evidence type="ECO:0000313" key="4">
    <source>
        <dbReference type="Proteomes" id="UP000053617"/>
    </source>
</evidence>
<protein>
    <recommendedName>
        <fullName evidence="2">Heterokaryon incompatibility domain-containing protein</fullName>
    </recommendedName>
</protein>
<organism evidence="3 4">
    <name type="scientific">Rhinocladiella mackenziei CBS 650.93</name>
    <dbReference type="NCBI Taxonomy" id="1442369"/>
    <lineage>
        <taxon>Eukaryota</taxon>
        <taxon>Fungi</taxon>
        <taxon>Dikarya</taxon>
        <taxon>Ascomycota</taxon>
        <taxon>Pezizomycotina</taxon>
        <taxon>Eurotiomycetes</taxon>
        <taxon>Chaetothyriomycetidae</taxon>
        <taxon>Chaetothyriales</taxon>
        <taxon>Herpotrichiellaceae</taxon>
        <taxon>Rhinocladiella</taxon>
    </lineage>
</organism>
<evidence type="ECO:0000259" key="2">
    <source>
        <dbReference type="Pfam" id="PF06985"/>
    </source>
</evidence>
<dbReference type="GeneID" id="25294932"/>
<name>A0A0D2IBW8_9EURO</name>
<dbReference type="PANTHER" id="PTHR33112">
    <property type="entry name" value="DOMAIN PROTEIN, PUTATIVE-RELATED"/>
    <property type="match status" value="1"/>
</dbReference>
<dbReference type="OrthoDB" id="4126154at2759"/>
<feature type="compositionally biased region" description="Polar residues" evidence="1">
    <location>
        <begin position="27"/>
        <end position="43"/>
    </location>
</feature>
<feature type="compositionally biased region" description="Basic residues" evidence="1">
    <location>
        <begin position="12"/>
        <end position="23"/>
    </location>
</feature>